<dbReference type="GO" id="GO:0000032">
    <property type="term" value="P:cell wall mannoprotein biosynthetic process"/>
    <property type="evidence" value="ECO:0007669"/>
    <property type="project" value="TreeGrafter"/>
</dbReference>
<feature type="chain" id="PRO_5032584766" evidence="3">
    <location>
        <begin position="22"/>
        <end position="324"/>
    </location>
</feature>
<keyword evidence="2" id="KW-0808">Transferase</keyword>
<dbReference type="Proteomes" id="UP000604046">
    <property type="component" value="Unassembled WGS sequence"/>
</dbReference>
<protein>
    <submittedName>
        <fullName evidence="4">KTR3 protein</fullName>
    </submittedName>
</protein>
<keyword evidence="3" id="KW-0732">Signal</keyword>
<dbReference type="Pfam" id="PF01793">
    <property type="entry name" value="Glyco_transf_15"/>
    <property type="match status" value="1"/>
</dbReference>
<evidence type="ECO:0000256" key="3">
    <source>
        <dbReference type="SAM" id="SignalP"/>
    </source>
</evidence>
<comment type="similarity">
    <text evidence="1">Belongs to the glycosyltransferase 15 family.</text>
</comment>
<dbReference type="PANTHER" id="PTHR31121:SF6">
    <property type="entry name" value="ALPHA-1,2 MANNOSYLTRANSFERASE KTR1"/>
    <property type="match status" value="1"/>
</dbReference>
<dbReference type="GO" id="GO:0000026">
    <property type="term" value="F:alpha-1,2-mannosyltransferase activity"/>
    <property type="evidence" value="ECO:0007669"/>
    <property type="project" value="TreeGrafter"/>
</dbReference>
<name>A0A812P856_9DINO</name>
<dbReference type="InterPro" id="IPR002685">
    <property type="entry name" value="Glyco_trans_15"/>
</dbReference>
<evidence type="ECO:0000256" key="1">
    <source>
        <dbReference type="ARBA" id="ARBA00007677"/>
    </source>
</evidence>
<dbReference type="GO" id="GO:0006487">
    <property type="term" value="P:protein N-linked glycosylation"/>
    <property type="evidence" value="ECO:0007669"/>
    <property type="project" value="TreeGrafter"/>
</dbReference>
<organism evidence="4 5">
    <name type="scientific">Symbiodinium natans</name>
    <dbReference type="NCBI Taxonomy" id="878477"/>
    <lineage>
        <taxon>Eukaryota</taxon>
        <taxon>Sar</taxon>
        <taxon>Alveolata</taxon>
        <taxon>Dinophyceae</taxon>
        <taxon>Suessiales</taxon>
        <taxon>Symbiodiniaceae</taxon>
        <taxon>Symbiodinium</taxon>
    </lineage>
</organism>
<keyword evidence="5" id="KW-1185">Reference proteome</keyword>
<reference evidence="4" key="1">
    <citation type="submission" date="2021-02" db="EMBL/GenBank/DDBJ databases">
        <authorList>
            <person name="Dougan E. K."/>
            <person name="Rhodes N."/>
            <person name="Thang M."/>
            <person name="Chan C."/>
        </authorList>
    </citation>
    <scope>NUCLEOTIDE SEQUENCE</scope>
</reference>
<dbReference type="SUPFAM" id="SSF53448">
    <property type="entry name" value="Nucleotide-diphospho-sugar transferases"/>
    <property type="match status" value="1"/>
</dbReference>
<dbReference type="EMBL" id="CAJNDS010002094">
    <property type="protein sequence ID" value="CAE7322452.1"/>
    <property type="molecule type" value="Genomic_DNA"/>
</dbReference>
<evidence type="ECO:0000256" key="2">
    <source>
        <dbReference type="ARBA" id="ARBA00022679"/>
    </source>
</evidence>
<evidence type="ECO:0000313" key="5">
    <source>
        <dbReference type="Proteomes" id="UP000604046"/>
    </source>
</evidence>
<feature type="signal peptide" evidence="3">
    <location>
        <begin position="1"/>
        <end position="21"/>
    </location>
</feature>
<gene>
    <name evidence="4" type="primary">KTR3</name>
    <name evidence="4" type="ORF">SNAT2548_LOCUS16898</name>
</gene>
<dbReference type="GO" id="GO:0016020">
    <property type="term" value="C:membrane"/>
    <property type="evidence" value="ECO:0007669"/>
    <property type="project" value="InterPro"/>
</dbReference>
<dbReference type="PANTHER" id="PTHR31121">
    <property type="entry name" value="ALPHA-1,2 MANNOSYLTRANSFERASE KTR1"/>
    <property type="match status" value="1"/>
</dbReference>
<dbReference type="GO" id="GO:0005794">
    <property type="term" value="C:Golgi apparatus"/>
    <property type="evidence" value="ECO:0007669"/>
    <property type="project" value="TreeGrafter"/>
</dbReference>
<dbReference type="Gene3D" id="3.90.550.10">
    <property type="entry name" value="Spore Coat Polysaccharide Biosynthesis Protein SpsA, Chain A"/>
    <property type="match status" value="1"/>
</dbReference>
<accession>A0A812P856</accession>
<dbReference type="AlphaFoldDB" id="A0A812P856"/>
<comment type="caution">
    <text evidence="4">The sequence shown here is derived from an EMBL/GenBank/DDBJ whole genome shotgun (WGS) entry which is preliminary data.</text>
</comment>
<dbReference type="InterPro" id="IPR029044">
    <property type="entry name" value="Nucleotide-diphossugar_trans"/>
</dbReference>
<dbReference type="OrthoDB" id="439943at2759"/>
<proteinExistence type="inferred from homology"/>
<evidence type="ECO:0000313" key="4">
    <source>
        <dbReference type="EMBL" id="CAE7322452.1"/>
    </source>
</evidence>
<sequence length="324" mass="37270">MPSTITSTLLLIVFAAKRSGAVSLRPNDKLLRTSTRVLSVGPEQCRREREHDAAIIYLAPPPQGDDWGDLQKSLETLMHLRDDGRAEVRVFYDREDTWSEEQLQTVLQRAAPRDACVVPIQFRQLPADLAGTEPEWQKRSTWGYQHMCRFFFADIFQIPDLQKYTYWMRMDTDSYLTMDAVIDPFKEMDANHNLVYLHNAENKDCGDVAEGLRDLVTQYYEKVHSNSQGSASFPPSNPDTITLDHILPREMHCVMGYYNNIEIGRLSAFRTAPMIAWRDAVLGSNGIYLHRWGDALLRRLSIELSGAETEPLPQELLRAYHHNR</sequence>